<gene>
    <name evidence="2" type="ORF">NBRC116591_01430</name>
</gene>
<dbReference type="Gene3D" id="2.60.120.330">
    <property type="entry name" value="B-lactam Antibiotic, Isopenicillin N Synthase, Chain"/>
    <property type="match status" value="1"/>
</dbReference>
<name>A0ABQ0A3V8_9GAMM</name>
<organism evidence="2 3">
    <name type="scientific">Sessilibacter corallicola</name>
    <dbReference type="NCBI Taxonomy" id="2904075"/>
    <lineage>
        <taxon>Bacteria</taxon>
        <taxon>Pseudomonadati</taxon>
        <taxon>Pseudomonadota</taxon>
        <taxon>Gammaproteobacteria</taxon>
        <taxon>Cellvibrionales</taxon>
        <taxon>Cellvibrionaceae</taxon>
        <taxon>Sessilibacter</taxon>
    </lineage>
</organism>
<feature type="domain" description="Aspartyl/asparaginy/proline hydroxylase" evidence="1">
    <location>
        <begin position="64"/>
        <end position="182"/>
    </location>
</feature>
<dbReference type="EMBL" id="BAABWN010000001">
    <property type="protein sequence ID" value="GAA6166333.1"/>
    <property type="molecule type" value="Genomic_DNA"/>
</dbReference>
<dbReference type="Proteomes" id="UP001465153">
    <property type="component" value="Unassembled WGS sequence"/>
</dbReference>
<evidence type="ECO:0000313" key="3">
    <source>
        <dbReference type="Proteomes" id="UP001465153"/>
    </source>
</evidence>
<proteinExistence type="predicted"/>
<keyword evidence="3" id="KW-1185">Reference proteome</keyword>
<dbReference type="InterPro" id="IPR027443">
    <property type="entry name" value="IPNS-like_sf"/>
</dbReference>
<dbReference type="Pfam" id="PF05118">
    <property type="entry name" value="Asp_Arg_Hydrox"/>
    <property type="match status" value="1"/>
</dbReference>
<dbReference type="SUPFAM" id="SSF51197">
    <property type="entry name" value="Clavaminate synthase-like"/>
    <property type="match status" value="1"/>
</dbReference>
<comment type="caution">
    <text evidence="2">The sequence shown here is derived from an EMBL/GenBank/DDBJ whole genome shotgun (WGS) entry which is preliminary data.</text>
</comment>
<reference evidence="2 3" key="1">
    <citation type="submission" date="2024-04" db="EMBL/GenBank/DDBJ databases">
        <title>Draft genome sequence of Sessilibacter corallicola NBRC 116591.</title>
        <authorList>
            <person name="Miyakawa T."/>
            <person name="Kusuya Y."/>
            <person name="Miura T."/>
        </authorList>
    </citation>
    <scope>NUCLEOTIDE SEQUENCE [LARGE SCALE GENOMIC DNA]</scope>
    <source>
        <strain evidence="2 3">KU-00831-HH</strain>
    </source>
</reference>
<evidence type="ECO:0000259" key="1">
    <source>
        <dbReference type="Pfam" id="PF05118"/>
    </source>
</evidence>
<protein>
    <recommendedName>
        <fullName evidence="1">Aspartyl/asparaginy/proline hydroxylase domain-containing protein</fullName>
    </recommendedName>
</protein>
<sequence length="291" mass="33716">MHSYNEESSKNYLSAISRLKLLEEGTSKIISDEIEAANLDWRNFSYSEYVSQGVYSLSLLSSDGDGSNTLIKDCKPKPTEVLNKLPKTAEILNNLGLDFMWARLNLLGPNACLWEHRDYSELDNREKLRLHIPVKTNDNAYLILEGKKVHLHKDGLWKLNPADFVHGAVNEGEDRIHIVLDCYVNDNLRNLIKDEYLDESWLADLKKPTTADFNDKLINALRLYQGDRKRDAEELLLRTYYHFNHQEGGSLDLVREMYHLLGKKEEVNLWESRKTRFLKQETYENLTAAAV</sequence>
<accession>A0ABQ0A3V8</accession>
<dbReference type="InterPro" id="IPR007803">
    <property type="entry name" value="Asp/Arg/Pro-Hydrxlase"/>
</dbReference>
<dbReference type="RefSeq" id="WP_353301296.1">
    <property type="nucleotide sequence ID" value="NZ_BAABWN010000001.1"/>
</dbReference>
<evidence type="ECO:0000313" key="2">
    <source>
        <dbReference type="EMBL" id="GAA6166333.1"/>
    </source>
</evidence>